<accession>A0A952KDF9</accession>
<gene>
    <name evidence="1" type="ORF">JF625_03785</name>
</gene>
<sequence length="121" mass="12523">MLALAVTAAGCARLGPDAGARQVAAYQCVASDASAQGAAAAQGQKGRRLTVQYDPRGQQALMSFDGGSINYLPLVPGVKDRLFANEKYAWKSSGNGGQLTDIAEVQTYSCARSADLAATRP</sequence>
<dbReference type="EMBL" id="JAEKLZ010000089">
    <property type="protein sequence ID" value="MBW8724265.1"/>
    <property type="molecule type" value="Genomic_DNA"/>
</dbReference>
<dbReference type="AlphaFoldDB" id="A0A952KDF9"/>
<comment type="caution">
    <text evidence="1">The sequence shown here is derived from an EMBL/GenBank/DDBJ whole genome shotgun (WGS) entry which is preliminary data.</text>
</comment>
<dbReference type="Proteomes" id="UP000700706">
    <property type="component" value="Unassembled WGS sequence"/>
</dbReference>
<protein>
    <submittedName>
        <fullName evidence="1">Uncharacterized protein</fullName>
    </submittedName>
</protein>
<reference evidence="1" key="1">
    <citation type="submission" date="2020-06" db="EMBL/GenBank/DDBJ databases">
        <title>Stable isotope informed genome-resolved metagenomics uncovers potential trophic interactions in rhizosphere soil.</title>
        <authorList>
            <person name="Starr E.P."/>
            <person name="Shi S."/>
            <person name="Blazewicz S.J."/>
            <person name="Koch B.J."/>
            <person name="Probst A.J."/>
            <person name="Hungate B.A."/>
            <person name="Pett-Ridge J."/>
            <person name="Firestone M.K."/>
            <person name="Banfield J.F."/>
        </authorList>
    </citation>
    <scope>NUCLEOTIDE SEQUENCE</scope>
    <source>
        <strain evidence="1">YM_69_17</strain>
    </source>
</reference>
<proteinExistence type="predicted"/>
<evidence type="ECO:0000313" key="2">
    <source>
        <dbReference type="Proteomes" id="UP000700706"/>
    </source>
</evidence>
<name>A0A952KDF9_9PROT</name>
<organism evidence="1 2">
    <name type="scientific">Inquilinus limosus</name>
    <dbReference type="NCBI Taxonomy" id="171674"/>
    <lineage>
        <taxon>Bacteria</taxon>
        <taxon>Pseudomonadati</taxon>
        <taxon>Pseudomonadota</taxon>
        <taxon>Alphaproteobacteria</taxon>
        <taxon>Rhodospirillales</taxon>
        <taxon>Rhodospirillaceae</taxon>
        <taxon>Inquilinus</taxon>
    </lineage>
</organism>
<evidence type="ECO:0000313" key="1">
    <source>
        <dbReference type="EMBL" id="MBW8724265.1"/>
    </source>
</evidence>